<feature type="domain" description="UDP-galactopyranose mutase C-terminal" evidence="6">
    <location>
        <begin position="169"/>
        <end position="365"/>
    </location>
</feature>
<dbReference type="Proteomes" id="UP000008550">
    <property type="component" value="Chromosome"/>
</dbReference>
<dbReference type="HOGENOM" id="CLU_042118_0_0_9"/>
<name>B0TH08_HELMI</name>
<dbReference type="InterPro" id="IPR004379">
    <property type="entry name" value="UDP-GALP_mutase"/>
</dbReference>
<dbReference type="PANTHER" id="PTHR21197">
    <property type="entry name" value="UDP-GALACTOPYRANOSE MUTASE"/>
    <property type="match status" value="1"/>
</dbReference>
<dbReference type="EMBL" id="CP000930">
    <property type="protein sequence ID" value="ABZ83333.1"/>
    <property type="molecule type" value="Genomic_DNA"/>
</dbReference>
<dbReference type="GO" id="GO:0005829">
    <property type="term" value="C:cytosol"/>
    <property type="evidence" value="ECO:0007669"/>
    <property type="project" value="TreeGrafter"/>
</dbReference>
<dbReference type="Gene3D" id="3.40.50.720">
    <property type="entry name" value="NAD(P)-binding Rossmann-like Domain"/>
    <property type="match status" value="3"/>
</dbReference>
<proteinExistence type="inferred from homology"/>
<dbReference type="GO" id="GO:0050660">
    <property type="term" value="F:flavin adenine dinucleotide binding"/>
    <property type="evidence" value="ECO:0007669"/>
    <property type="project" value="TreeGrafter"/>
</dbReference>
<dbReference type="STRING" id="498761.HM1_1243"/>
<evidence type="ECO:0000313" key="7">
    <source>
        <dbReference type="EMBL" id="ABZ83333.1"/>
    </source>
</evidence>
<dbReference type="Pfam" id="PF13450">
    <property type="entry name" value="NAD_binding_8"/>
    <property type="match status" value="1"/>
</dbReference>
<evidence type="ECO:0000313" key="8">
    <source>
        <dbReference type="Proteomes" id="UP000008550"/>
    </source>
</evidence>
<evidence type="ECO:0000259" key="6">
    <source>
        <dbReference type="Pfam" id="PF03275"/>
    </source>
</evidence>
<dbReference type="SUPFAM" id="SSF54373">
    <property type="entry name" value="FAD-linked reductases, C-terminal domain"/>
    <property type="match status" value="1"/>
</dbReference>
<comment type="cofactor">
    <cofactor evidence="1">
        <name>FAD</name>
        <dbReference type="ChEBI" id="CHEBI:57692"/>
    </cofactor>
</comment>
<dbReference type="NCBIfam" id="TIGR00031">
    <property type="entry name" value="UDP-GALP_mutase"/>
    <property type="match status" value="1"/>
</dbReference>
<dbReference type="SUPFAM" id="SSF51971">
    <property type="entry name" value="Nucleotide-binding domain"/>
    <property type="match status" value="1"/>
</dbReference>
<evidence type="ECO:0000256" key="3">
    <source>
        <dbReference type="ARBA" id="ARBA00022630"/>
    </source>
</evidence>
<accession>B0TH08</accession>
<keyword evidence="5" id="KW-0413">Isomerase</keyword>
<dbReference type="Pfam" id="PF03275">
    <property type="entry name" value="GLF"/>
    <property type="match status" value="1"/>
</dbReference>
<dbReference type="PANTHER" id="PTHR21197:SF0">
    <property type="entry name" value="UDP-GALACTOPYRANOSE MUTASE"/>
    <property type="match status" value="1"/>
</dbReference>
<evidence type="ECO:0000256" key="1">
    <source>
        <dbReference type="ARBA" id="ARBA00001974"/>
    </source>
</evidence>
<keyword evidence="8" id="KW-1185">Reference proteome</keyword>
<evidence type="ECO:0000256" key="4">
    <source>
        <dbReference type="ARBA" id="ARBA00022827"/>
    </source>
</evidence>
<evidence type="ECO:0000256" key="5">
    <source>
        <dbReference type="ARBA" id="ARBA00023235"/>
    </source>
</evidence>
<gene>
    <name evidence="7" type="primary">glf</name>
    <name evidence="7" type="ORF">HM1_1243</name>
</gene>
<protein>
    <submittedName>
        <fullName evidence="7">Udp-galactopyranose mutase, putative</fullName>
    </submittedName>
</protein>
<organism evidence="7 8">
    <name type="scientific">Heliobacterium modesticaldum (strain ATCC 51547 / Ice1)</name>
    <dbReference type="NCBI Taxonomy" id="498761"/>
    <lineage>
        <taxon>Bacteria</taxon>
        <taxon>Bacillati</taxon>
        <taxon>Bacillota</taxon>
        <taxon>Clostridia</taxon>
        <taxon>Eubacteriales</taxon>
        <taxon>Heliobacteriaceae</taxon>
        <taxon>Heliomicrobium</taxon>
    </lineage>
</organism>
<reference evidence="7 8" key="1">
    <citation type="journal article" date="2008" name="J. Bacteriol.">
        <title>The genome of Heliobacterium modesticaldum, a phototrophic representative of the Firmicutes containing the simplest photosynthetic apparatus.</title>
        <authorList>
            <person name="Sattley W.M."/>
            <person name="Madigan M.T."/>
            <person name="Swingley W.D."/>
            <person name="Cheung P.C."/>
            <person name="Clocksin K.M."/>
            <person name="Conrad A.L."/>
            <person name="Dejesa L.C."/>
            <person name="Honchak B.M."/>
            <person name="Jung D.O."/>
            <person name="Karbach L.E."/>
            <person name="Kurdoglu A."/>
            <person name="Lahiri S."/>
            <person name="Mastrian S.D."/>
            <person name="Page L.E."/>
            <person name="Taylor H.L."/>
            <person name="Wang Z.T."/>
            <person name="Raymond J."/>
            <person name="Chen M."/>
            <person name="Blankenship R.E."/>
            <person name="Touchman J.W."/>
        </authorList>
    </citation>
    <scope>NUCLEOTIDE SEQUENCE [LARGE SCALE GENOMIC DNA]</scope>
    <source>
        <strain evidence="8">ATCC 51547 / Ice1</strain>
    </source>
</reference>
<dbReference type="AlphaFoldDB" id="B0TH08"/>
<dbReference type="eggNOG" id="COG0562">
    <property type="taxonomic scope" value="Bacteria"/>
</dbReference>
<dbReference type="KEGG" id="hmo:HM1_1243"/>
<comment type="similarity">
    <text evidence="2">Belongs to the UDP-galactopyranose/dTDP-fucopyranose mutase family.</text>
</comment>
<sequence>MRVERGRIRSGGRRERSRARRLAMFDFLIVGAGLSGCTLAERLANELQARVLVVEKRSHVGGNAYDAYDDNGVLVHKYGAHLFHTNDWEVYGYLSQFTEWRFYMHRVLTWVDGQLLPFPISLETLNQLYGLSLTTEEMEAFLARRRESREINNSEDMIISQVGRELYEKFFANYTLKQWGMPASELEPEVCARVPVRFNRDLHYFADRYQGMPKQGYTRMIERMLAHPNIKVLLNTDFEEIRHLIPYKSLIYTGPIDEYFHHKHGPLPYRSLRFEFETLDQEFFQPVCVVNYPNHFDYTRILEMKHATGQQCRATTIVREYPQAQGEPFYPVPARRNSELYRKYAAEAEGLTDVYFVGRLGQYRYLNMDQAVRAALDLFQRIRAQGR</sequence>
<keyword evidence="3" id="KW-0285">Flavoprotein</keyword>
<evidence type="ECO:0000256" key="2">
    <source>
        <dbReference type="ARBA" id="ARBA00009321"/>
    </source>
</evidence>
<keyword evidence="4" id="KW-0274">FAD</keyword>
<dbReference type="GO" id="GO:0008767">
    <property type="term" value="F:UDP-galactopyranose mutase activity"/>
    <property type="evidence" value="ECO:0007669"/>
    <property type="project" value="InterPro"/>
</dbReference>
<dbReference type="InterPro" id="IPR015899">
    <property type="entry name" value="UDP-GalPyranose_mutase_C"/>
</dbReference>